<gene>
    <name evidence="3" type="ORF">BCF46_1858</name>
</gene>
<dbReference type="Pfam" id="PF10099">
    <property type="entry name" value="RskA_C"/>
    <property type="match status" value="1"/>
</dbReference>
<dbReference type="InterPro" id="IPR051474">
    <property type="entry name" value="Anti-sigma-K/W_factor"/>
</dbReference>
<sequence length="229" mass="24181">MTAPHDPNDDDILAAEYVLRLLDTAGHRQFEARLRDEPALRDLVHEWEARLAAIAASEVEEVAPPSTVKLAVFSAVAPETRETSSRRSWFTGLIGVAAAAAIAFVAIGPLLRDQVDLSPKFQTELASADGELVLVAGVIPAIHEIVIERVAGQAPEGRVLELWLIAEGSDAPISLGLLQTTGETRIRVADDIAPSVRSGTIAISEEPPGGSPTGMPTGQVLATGTFVDI</sequence>
<evidence type="ECO:0000256" key="1">
    <source>
        <dbReference type="SAM" id="Phobius"/>
    </source>
</evidence>
<proteinExistence type="predicted"/>
<keyword evidence="1" id="KW-1133">Transmembrane helix</keyword>
<name>A0A497WQK6_9RHOB</name>
<feature type="transmembrane region" description="Helical" evidence="1">
    <location>
        <begin position="89"/>
        <end position="111"/>
    </location>
</feature>
<feature type="domain" description="Anti-sigma K factor RskA C-terminal" evidence="2">
    <location>
        <begin position="96"/>
        <end position="220"/>
    </location>
</feature>
<keyword evidence="4" id="KW-1185">Reference proteome</keyword>
<accession>A0A497WQK6</accession>
<dbReference type="PANTHER" id="PTHR37461:SF1">
    <property type="entry name" value="ANTI-SIGMA-K FACTOR RSKA"/>
    <property type="match status" value="1"/>
</dbReference>
<organism evidence="3 4">
    <name type="scientific">Litoreibacter meonggei</name>
    <dbReference type="NCBI Taxonomy" id="1049199"/>
    <lineage>
        <taxon>Bacteria</taxon>
        <taxon>Pseudomonadati</taxon>
        <taxon>Pseudomonadota</taxon>
        <taxon>Alphaproteobacteria</taxon>
        <taxon>Rhodobacterales</taxon>
        <taxon>Roseobacteraceae</taxon>
        <taxon>Litoreibacter</taxon>
    </lineage>
</organism>
<protein>
    <submittedName>
        <fullName evidence="3">Anti-sigma-K factor RskA</fullName>
    </submittedName>
</protein>
<dbReference type="RefSeq" id="WP_121023506.1">
    <property type="nucleotide sequence ID" value="NZ_RCCE01000003.1"/>
</dbReference>
<dbReference type="PANTHER" id="PTHR37461">
    <property type="entry name" value="ANTI-SIGMA-K FACTOR RSKA"/>
    <property type="match status" value="1"/>
</dbReference>
<evidence type="ECO:0000313" key="3">
    <source>
        <dbReference type="EMBL" id="RLJ51644.1"/>
    </source>
</evidence>
<dbReference type="GO" id="GO:0005886">
    <property type="term" value="C:plasma membrane"/>
    <property type="evidence" value="ECO:0007669"/>
    <property type="project" value="InterPro"/>
</dbReference>
<dbReference type="Proteomes" id="UP000269157">
    <property type="component" value="Unassembled WGS sequence"/>
</dbReference>
<dbReference type="AlphaFoldDB" id="A0A497WQK6"/>
<keyword evidence="1" id="KW-0472">Membrane</keyword>
<evidence type="ECO:0000259" key="2">
    <source>
        <dbReference type="Pfam" id="PF10099"/>
    </source>
</evidence>
<reference evidence="3 4" key="1">
    <citation type="submission" date="2018-10" db="EMBL/GenBank/DDBJ databases">
        <title>Genomic Encyclopedia of Archaeal and Bacterial Type Strains, Phase II (KMG-II): from individual species to whole genera.</title>
        <authorList>
            <person name="Goeker M."/>
        </authorList>
    </citation>
    <scope>NUCLEOTIDE SEQUENCE [LARGE SCALE GENOMIC DNA]</scope>
    <source>
        <strain evidence="3 4">DSM 29466</strain>
    </source>
</reference>
<keyword evidence="1" id="KW-0812">Transmembrane</keyword>
<dbReference type="GO" id="GO:0016989">
    <property type="term" value="F:sigma factor antagonist activity"/>
    <property type="evidence" value="ECO:0007669"/>
    <property type="project" value="TreeGrafter"/>
</dbReference>
<dbReference type="GO" id="GO:0006417">
    <property type="term" value="P:regulation of translation"/>
    <property type="evidence" value="ECO:0007669"/>
    <property type="project" value="TreeGrafter"/>
</dbReference>
<dbReference type="InterPro" id="IPR018764">
    <property type="entry name" value="RskA_C"/>
</dbReference>
<dbReference type="OrthoDB" id="9816387at2"/>
<evidence type="ECO:0000313" key="4">
    <source>
        <dbReference type="Proteomes" id="UP000269157"/>
    </source>
</evidence>
<dbReference type="EMBL" id="RCCE01000003">
    <property type="protein sequence ID" value="RLJ51644.1"/>
    <property type="molecule type" value="Genomic_DNA"/>
</dbReference>
<comment type="caution">
    <text evidence="3">The sequence shown here is derived from an EMBL/GenBank/DDBJ whole genome shotgun (WGS) entry which is preliminary data.</text>
</comment>